<proteinExistence type="predicted"/>
<evidence type="ECO:0000313" key="3">
    <source>
        <dbReference type="Proteomes" id="UP001230654"/>
    </source>
</evidence>
<feature type="region of interest" description="Disordered" evidence="1">
    <location>
        <begin position="15"/>
        <end position="35"/>
    </location>
</feature>
<organism evidence="2 3">
    <name type="scientific">Streptomyces rishiriensis</name>
    <dbReference type="NCBI Taxonomy" id="68264"/>
    <lineage>
        <taxon>Bacteria</taxon>
        <taxon>Bacillati</taxon>
        <taxon>Actinomycetota</taxon>
        <taxon>Actinomycetes</taxon>
        <taxon>Kitasatosporales</taxon>
        <taxon>Streptomycetaceae</taxon>
        <taxon>Streptomyces</taxon>
    </lineage>
</organism>
<gene>
    <name evidence="2" type="ORF">QF030_007133</name>
</gene>
<dbReference type="Proteomes" id="UP001230654">
    <property type="component" value="Unassembled WGS sequence"/>
</dbReference>
<accession>A0ABU0P0Q4</accession>
<evidence type="ECO:0000256" key="1">
    <source>
        <dbReference type="SAM" id="MobiDB-lite"/>
    </source>
</evidence>
<protein>
    <submittedName>
        <fullName evidence="2">Uncharacterized protein</fullName>
    </submittedName>
</protein>
<dbReference type="EMBL" id="JAUSWV010000002">
    <property type="protein sequence ID" value="MDQ0584955.1"/>
    <property type="molecule type" value="Genomic_DNA"/>
</dbReference>
<reference evidence="2 3" key="1">
    <citation type="submission" date="2023-07" db="EMBL/GenBank/DDBJ databases">
        <title>Comparative genomics of wheat-associated soil bacteria to identify genetic determinants of phenazine resistance.</title>
        <authorList>
            <person name="Mouncey N."/>
        </authorList>
    </citation>
    <scope>NUCLEOTIDE SEQUENCE [LARGE SCALE GENOMIC DNA]</scope>
    <source>
        <strain evidence="2 3">B2I6</strain>
    </source>
</reference>
<keyword evidence="3" id="KW-1185">Reference proteome</keyword>
<comment type="caution">
    <text evidence="2">The sequence shown here is derived from an EMBL/GenBank/DDBJ whole genome shotgun (WGS) entry which is preliminary data.</text>
</comment>
<evidence type="ECO:0000313" key="2">
    <source>
        <dbReference type="EMBL" id="MDQ0584955.1"/>
    </source>
</evidence>
<name>A0ABU0P0Q4_STRRH</name>
<sequence>MSTFDALLPLTPATVIAARGRQQPGRPRRPDTARP</sequence>